<sequence length="427" mass="48767">MSSFVELVDDVLFNVFKFLNPLDIIAARKTCKRLQAITISNDFLPVVFLSSQTIPELERLLLRAHRLDTLWVHSLPLNQLRQQSWSINCSIKHALGSILQMEFYQGPHGHRADIVEDPSSDFIFLFSAIANQLPTDPRTFILCITCSGMITIVIRPELQFTNLWKAIAITIRNEFALVRHAQSIELLHLSSHKVYNISSRYKEVYDDIPDMDTFFIAGGYVLLGFHEDTAVPTSSETQLSYFELYQLPDHTVLPTGSCLQPTHRSRFECPDQWSRLEILLYSDFSLKPNGSIWLIRQYNVFERNKIRITPTLDGGMTFEPSVTKTEPTGRTRGISWKCDHRRETKWLLCDVYLDSKGEPCIRTTKVDLGCKMIGFSAYPVLDASWGLLAIPTENLNPILLPYVVNIRLPFVVGYQVLTCSRVRAGMS</sequence>
<keyword evidence="3" id="KW-1185">Reference proteome</keyword>
<name>A0A9P5TW59_9AGAR</name>
<comment type="caution">
    <text evidence="2">The sequence shown here is derived from an EMBL/GenBank/DDBJ whole genome shotgun (WGS) entry which is preliminary data.</text>
</comment>
<proteinExistence type="predicted"/>
<gene>
    <name evidence="2" type="ORF">BDP27DRAFT_1349851</name>
</gene>
<dbReference type="AlphaFoldDB" id="A0A9P5TW59"/>
<dbReference type="EMBL" id="JADNRY010000718">
    <property type="protein sequence ID" value="KAF9029080.1"/>
    <property type="molecule type" value="Genomic_DNA"/>
</dbReference>
<dbReference type="Pfam" id="PF00646">
    <property type="entry name" value="F-box"/>
    <property type="match status" value="1"/>
</dbReference>
<feature type="domain" description="F-box" evidence="1">
    <location>
        <begin position="7"/>
        <end position="47"/>
    </location>
</feature>
<protein>
    <recommendedName>
        <fullName evidence="1">F-box domain-containing protein</fullName>
    </recommendedName>
</protein>
<evidence type="ECO:0000313" key="2">
    <source>
        <dbReference type="EMBL" id="KAF9029080.1"/>
    </source>
</evidence>
<dbReference type="InterPro" id="IPR001810">
    <property type="entry name" value="F-box_dom"/>
</dbReference>
<evidence type="ECO:0000313" key="3">
    <source>
        <dbReference type="Proteomes" id="UP000772434"/>
    </source>
</evidence>
<evidence type="ECO:0000259" key="1">
    <source>
        <dbReference type="SMART" id="SM00256"/>
    </source>
</evidence>
<dbReference type="SUPFAM" id="SSF81383">
    <property type="entry name" value="F-box domain"/>
    <property type="match status" value="1"/>
</dbReference>
<dbReference type="Proteomes" id="UP000772434">
    <property type="component" value="Unassembled WGS sequence"/>
</dbReference>
<dbReference type="CDD" id="cd09917">
    <property type="entry name" value="F-box_SF"/>
    <property type="match status" value="1"/>
</dbReference>
<reference evidence="2" key="1">
    <citation type="submission" date="2020-11" db="EMBL/GenBank/DDBJ databases">
        <authorList>
            <consortium name="DOE Joint Genome Institute"/>
            <person name="Ahrendt S."/>
            <person name="Riley R."/>
            <person name="Andreopoulos W."/>
            <person name="Labutti K."/>
            <person name="Pangilinan J."/>
            <person name="Ruiz-Duenas F.J."/>
            <person name="Barrasa J.M."/>
            <person name="Sanchez-Garcia M."/>
            <person name="Camarero S."/>
            <person name="Miyauchi S."/>
            <person name="Serrano A."/>
            <person name="Linde D."/>
            <person name="Babiker R."/>
            <person name="Drula E."/>
            <person name="Ayuso-Fernandez I."/>
            <person name="Pacheco R."/>
            <person name="Padilla G."/>
            <person name="Ferreira P."/>
            <person name="Barriuso J."/>
            <person name="Kellner H."/>
            <person name="Castanera R."/>
            <person name="Alfaro M."/>
            <person name="Ramirez L."/>
            <person name="Pisabarro A.G."/>
            <person name="Kuo A."/>
            <person name="Tritt A."/>
            <person name="Lipzen A."/>
            <person name="He G."/>
            <person name="Yan M."/>
            <person name="Ng V."/>
            <person name="Cullen D."/>
            <person name="Martin F."/>
            <person name="Rosso M.-N."/>
            <person name="Henrissat B."/>
            <person name="Hibbett D."/>
            <person name="Martinez A.T."/>
            <person name="Grigoriev I.V."/>
        </authorList>
    </citation>
    <scope>NUCLEOTIDE SEQUENCE</scope>
    <source>
        <strain evidence="2">AH 40177</strain>
    </source>
</reference>
<organism evidence="2 3">
    <name type="scientific">Rhodocollybia butyracea</name>
    <dbReference type="NCBI Taxonomy" id="206335"/>
    <lineage>
        <taxon>Eukaryota</taxon>
        <taxon>Fungi</taxon>
        <taxon>Dikarya</taxon>
        <taxon>Basidiomycota</taxon>
        <taxon>Agaricomycotina</taxon>
        <taxon>Agaricomycetes</taxon>
        <taxon>Agaricomycetidae</taxon>
        <taxon>Agaricales</taxon>
        <taxon>Marasmiineae</taxon>
        <taxon>Omphalotaceae</taxon>
        <taxon>Rhodocollybia</taxon>
    </lineage>
</organism>
<dbReference type="SMART" id="SM00256">
    <property type="entry name" value="FBOX"/>
    <property type="match status" value="1"/>
</dbReference>
<dbReference type="OrthoDB" id="424465at2759"/>
<accession>A0A9P5TW59</accession>
<dbReference type="InterPro" id="IPR036047">
    <property type="entry name" value="F-box-like_dom_sf"/>
</dbReference>